<dbReference type="AlphaFoldDB" id="A0AAW0GS57"/>
<keyword evidence="2" id="KW-1185">Reference proteome</keyword>
<organism evidence="1 2">
    <name type="scientific">Cerrena zonata</name>
    <dbReference type="NCBI Taxonomy" id="2478898"/>
    <lineage>
        <taxon>Eukaryota</taxon>
        <taxon>Fungi</taxon>
        <taxon>Dikarya</taxon>
        <taxon>Basidiomycota</taxon>
        <taxon>Agaricomycotina</taxon>
        <taxon>Agaricomycetes</taxon>
        <taxon>Polyporales</taxon>
        <taxon>Cerrenaceae</taxon>
        <taxon>Cerrena</taxon>
    </lineage>
</organism>
<dbReference type="Proteomes" id="UP001385951">
    <property type="component" value="Unassembled WGS sequence"/>
</dbReference>
<name>A0AAW0GS57_9APHY</name>
<proteinExistence type="predicted"/>
<evidence type="ECO:0000313" key="2">
    <source>
        <dbReference type="Proteomes" id="UP001385951"/>
    </source>
</evidence>
<reference evidence="1 2" key="1">
    <citation type="submission" date="2022-09" db="EMBL/GenBank/DDBJ databases">
        <authorList>
            <person name="Palmer J.M."/>
        </authorList>
    </citation>
    <scope>NUCLEOTIDE SEQUENCE [LARGE SCALE GENOMIC DNA]</scope>
    <source>
        <strain evidence="1 2">DSM 7382</strain>
    </source>
</reference>
<protein>
    <submittedName>
        <fullName evidence="1">Uncharacterized protein</fullName>
    </submittedName>
</protein>
<comment type="caution">
    <text evidence="1">The sequence shown here is derived from an EMBL/GenBank/DDBJ whole genome shotgun (WGS) entry which is preliminary data.</text>
</comment>
<accession>A0AAW0GS57</accession>
<gene>
    <name evidence="1" type="ORF">QCA50_001945</name>
</gene>
<dbReference type="EMBL" id="JASBNA010000002">
    <property type="protein sequence ID" value="KAK7694757.1"/>
    <property type="molecule type" value="Genomic_DNA"/>
</dbReference>
<evidence type="ECO:0000313" key="1">
    <source>
        <dbReference type="EMBL" id="KAK7694757.1"/>
    </source>
</evidence>
<sequence>MPQSKSGILRSYMTAMDTYRRVFDSSEAGGLALASSQSGKLADMLSNYANSGGAAEDDVDGILRRPFGVVGEGVATQKLRRMNDGQKSMVRPGGDTPKPPLAMSVGRVTQTISDVDMEAGGREFLTDVEGGLMVRDKRNMLMRKVTSFVRSVTTVFLSPWKVFARALEGTGCV</sequence>